<evidence type="ECO:0000313" key="3">
    <source>
        <dbReference type="EMBL" id="SUZ74949.1"/>
    </source>
</evidence>
<dbReference type="PANTHER" id="PTHR44858:SF1">
    <property type="entry name" value="UDP-N-ACETYLGLUCOSAMINE--PEPTIDE N-ACETYLGLUCOSAMINYLTRANSFERASE SPINDLY-RELATED"/>
    <property type="match status" value="1"/>
</dbReference>
<dbReference type="GO" id="GO:0042802">
    <property type="term" value="F:identical protein binding"/>
    <property type="evidence" value="ECO:0007669"/>
    <property type="project" value="InterPro"/>
</dbReference>
<dbReference type="InterPro" id="IPR019734">
    <property type="entry name" value="TPR_rpt"/>
</dbReference>
<dbReference type="Pfam" id="PF13432">
    <property type="entry name" value="TPR_16"/>
    <property type="match status" value="4"/>
</dbReference>
<dbReference type="Gene3D" id="1.25.40.10">
    <property type="entry name" value="Tetratricopeptide repeat domain"/>
    <property type="match status" value="3"/>
</dbReference>
<evidence type="ECO:0000256" key="1">
    <source>
        <dbReference type="ARBA" id="ARBA00022737"/>
    </source>
</evidence>
<keyword evidence="1" id="KW-0677">Repeat</keyword>
<evidence type="ECO:0000256" key="2">
    <source>
        <dbReference type="ARBA" id="ARBA00022803"/>
    </source>
</evidence>
<organism evidence="3">
    <name type="scientific">marine metagenome</name>
    <dbReference type="NCBI Taxonomy" id="408172"/>
    <lineage>
        <taxon>unclassified sequences</taxon>
        <taxon>metagenomes</taxon>
        <taxon>ecological metagenomes</taxon>
    </lineage>
</organism>
<evidence type="ECO:0008006" key="4">
    <source>
        <dbReference type="Google" id="ProtNLM"/>
    </source>
</evidence>
<sequence length="485" mass="53992">MVESDMVSTMHGCRIAQMKNPLIALVLLVHFMGSMSCSIGREETSNLTEAPVEVVFTDAKPAVAALVGRLLDNARNDPRSGSRRGELGIAYEIHGFPNAAYTSYVQAESRESTDARWPYYQALMLAKQGSHEQALTALDRAIEIDPGYGAAWMWRATWSLDVGLNGQAEEGFERAKSLGLEAVADAGIARLRLHQDRPEEAVAILEPLSQKARYPSIYQLLGRAYRETGRVDEARIALARGRTTQPLSWSDEWEEEKRAYEVGFQARILRSQRALKLDRIGEALTILEALIEEEPGNPVVISTLSSAYAKSGEITEAFLTLRRALRRESVDYTVHANIAPFYENRGDHDIALQHLDRAIELNPSVAFPHTRKGLLLQKLGRYDEALLAFENALGTSADDPHTFFYAGDVEALLRRWDRAIYRFNQSITVDPSFTLGHLNLGLALARENRFVEARAALERAKALGTHDGDVVRALSYLARLEKGSN</sequence>
<reference evidence="3" key="1">
    <citation type="submission" date="2018-05" db="EMBL/GenBank/DDBJ databases">
        <authorList>
            <person name="Lanie J.A."/>
            <person name="Ng W.-L."/>
            <person name="Kazmierczak K.M."/>
            <person name="Andrzejewski T.M."/>
            <person name="Davidsen T.M."/>
            <person name="Wayne K.J."/>
            <person name="Tettelin H."/>
            <person name="Glass J.I."/>
            <person name="Rusch D."/>
            <person name="Podicherti R."/>
            <person name="Tsui H.-C.T."/>
            <person name="Winkler M.E."/>
        </authorList>
    </citation>
    <scope>NUCLEOTIDE SEQUENCE</scope>
</reference>
<proteinExistence type="predicted"/>
<dbReference type="SUPFAM" id="SSF48452">
    <property type="entry name" value="TPR-like"/>
    <property type="match status" value="2"/>
</dbReference>
<dbReference type="PANTHER" id="PTHR44858">
    <property type="entry name" value="TETRATRICOPEPTIDE REPEAT PROTEIN 6"/>
    <property type="match status" value="1"/>
</dbReference>
<dbReference type="SMART" id="SM00028">
    <property type="entry name" value="TPR"/>
    <property type="match status" value="7"/>
</dbReference>
<protein>
    <recommendedName>
        <fullName evidence="4">Tetratricopeptide repeat protein</fullName>
    </recommendedName>
</protein>
<keyword evidence="2" id="KW-0802">TPR repeat</keyword>
<dbReference type="InterPro" id="IPR011990">
    <property type="entry name" value="TPR-like_helical_dom_sf"/>
</dbReference>
<gene>
    <name evidence="3" type="ORF">METZ01_LOCUS27803</name>
</gene>
<accession>A0A381Q959</accession>
<dbReference type="InterPro" id="IPR011717">
    <property type="entry name" value="TPR-4"/>
</dbReference>
<name>A0A381Q959_9ZZZZ</name>
<dbReference type="EMBL" id="UINC01001227">
    <property type="protein sequence ID" value="SUZ74949.1"/>
    <property type="molecule type" value="Genomic_DNA"/>
</dbReference>
<dbReference type="InterPro" id="IPR050498">
    <property type="entry name" value="Ycf3"/>
</dbReference>
<dbReference type="Pfam" id="PF07721">
    <property type="entry name" value="TPR_4"/>
    <property type="match status" value="1"/>
</dbReference>
<dbReference type="PROSITE" id="PS50005">
    <property type="entry name" value="TPR"/>
    <property type="match status" value="3"/>
</dbReference>
<dbReference type="AlphaFoldDB" id="A0A381Q959"/>